<feature type="transmembrane region" description="Helical" evidence="1">
    <location>
        <begin position="177"/>
        <end position="197"/>
    </location>
</feature>
<gene>
    <name evidence="2" type="ORF">MFFC18_15820</name>
</gene>
<protein>
    <submittedName>
        <fullName evidence="2">Uncharacterized protein</fullName>
    </submittedName>
</protein>
<dbReference type="Proteomes" id="UP000322214">
    <property type="component" value="Chromosome"/>
</dbReference>
<feature type="transmembrane region" description="Helical" evidence="1">
    <location>
        <begin position="20"/>
        <end position="40"/>
    </location>
</feature>
<feature type="transmembrane region" description="Helical" evidence="1">
    <location>
        <begin position="91"/>
        <end position="113"/>
    </location>
</feature>
<dbReference type="STRING" id="980251.GCA_001642875_03183"/>
<dbReference type="RefSeq" id="WP_075085406.1">
    <property type="nucleotide sequence ID" value="NZ_CP042912.1"/>
</dbReference>
<dbReference type="KEGG" id="mff:MFFC18_15820"/>
<sequence length="321" mass="35258">MEPEANHLTDTARTTKNRWVAQRFCVAMIVIQLLSAPALLLRQAFPPVIGIGSFSVAVDYRYLSAMLIGTSLSLPVMISFVFAWSPKRLSWRLAFLVLLLFATCAFVVTSLLFKNLISSGRFLPYVLQELALLMLLVAIAGFGATIAPLLMRAYRGWTADQGSNTQTISQAQRRTDWLVLICIAAVTFTAPTLFGNWNNEAGIGLGTIGAFAGIAIGTFFLLPAFWLMRETSTKTFGIVLTLVAVIYFVIPAIGIWLADFSRLPLLVAGSGNLFLGLLTASVVLMVQLFLFRSMGFRVRKMPFEKPAVVKMKKAVVDPFSD</sequence>
<feature type="transmembrane region" description="Helical" evidence="1">
    <location>
        <begin position="60"/>
        <end position="84"/>
    </location>
</feature>
<dbReference type="EMBL" id="CP042912">
    <property type="protein sequence ID" value="QEG21723.1"/>
    <property type="molecule type" value="Genomic_DNA"/>
</dbReference>
<feature type="transmembrane region" description="Helical" evidence="1">
    <location>
        <begin position="203"/>
        <end position="226"/>
    </location>
</feature>
<dbReference type="AlphaFoldDB" id="A0A5B9PFX7"/>
<name>A0A5B9PFX7_9BACT</name>
<evidence type="ECO:0000256" key="1">
    <source>
        <dbReference type="SAM" id="Phobius"/>
    </source>
</evidence>
<evidence type="ECO:0000313" key="2">
    <source>
        <dbReference type="EMBL" id="QEG21723.1"/>
    </source>
</evidence>
<keyword evidence="1" id="KW-0812">Transmembrane</keyword>
<feature type="transmembrane region" description="Helical" evidence="1">
    <location>
        <begin position="125"/>
        <end position="150"/>
    </location>
</feature>
<keyword evidence="3" id="KW-1185">Reference proteome</keyword>
<feature type="transmembrane region" description="Helical" evidence="1">
    <location>
        <begin position="270"/>
        <end position="291"/>
    </location>
</feature>
<proteinExistence type="predicted"/>
<evidence type="ECO:0000313" key="3">
    <source>
        <dbReference type="Proteomes" id="UP000322214"/>
    </source>
</evidence>
<organism evidence="2 3">
    <name type="scientific">Mariniblastus fucicola</name>
    <dbReference type="NCBI Taxonomy" id="980251"/>
    <lineage>
        <taxon>Bacteria</taxon>
        <taxon>Pseudomonadati</taxon>
        <taxon>Planctomycetota</taxon>
        <taxon>Planctomycetia</taxon>
        <taxon>Pirellulales</taxon>
        <taxon>Pirellulaceae</taxon>
        <taxon>Mariniblastus</taxon>
    </lineage>
</organism>
<feature type="transmembrane region" description="Helical" evidence="1">
    <location>
        <begin position="238"/>
        <end position="258"/>
    </location>
</feature>
<reference evidence="2 3" key="1">
    <citation type="submission" date="2019-08" db="EMBL/GenBank/DDBJ databases">
        <title>Deep-cultivation of Planctomycetes and their phenomic and genomic characterization uncovers novel biology.</title>
        <authorList>
            <person name="Wiegand S."/>
            <person name="Jogler M."/>
            <person name="Boedeker C."/>
            <person name="Pinto D."/>
            <person name="Vollmers J."/>
            <person name="Rivas-Marin E."/>
            <person name="Kohn T."/>
            <person name="Peeters S.H."/>
            <person name="Heuer A."/>
            <person name="Rast P."/>
            <person name="Oberbeckmann S."/>
            <person name="Bunk B."/>
            <person name="Jeske O."/>
            <person name="Meyerdierks A."/>
            <person name="Storesund J.E."/>
            <person name="Kallscheuer N."/>
            <person name="Luecker S."/>
            <person name="Lage O.M."/>
            <person name="Pohl T."/>
            <person name="Merkel B.J."/>
            <person name="Hornburger P."/>
            <person name="Mueller R.-W."/>
            <person name="Bruemmer F."/>
            <person name="Labrenz M."/>
            <person name="Spormann A.M."/>
            <person name="Op den Camp H."/>
            <person name="Overmann J."/>
            <person name="Amann R."/>
            <person name="Jetten M.S.M."/>
            <person name="Mascher T."/>
            <person name="Medema M.H."/>
            <person name="Devos D.P."/>
            <person name="Kaster A.-K."/>
            <person name="Ovreas L."/>
            <person name="Rohde M."/>
            <person name="Galperin M.Y."/>
            <person name="Jogler C."/>
        </authorList>
    </citation>
    <scope>NUCLEOTIDE SEQUENCE [LARGE SCALE GENOMIC DNA]</scope>
    <source>
        <strain evidence="2 3">FC18</strain>
    </source>
</reference>
<keyword evidence="1" id="KW-0472">Membrane</keyword>
<keyword evidence="1" id="KW-1133">Transmembrane helix</keyword>
<accession>A0A5B9PFX7</accession>